<comment type="similarity">
    <text evidence="2">Belongs to the YkuD family.</text>
</comment>
<keyword evidence="8" id="KW-0732">Signal</keyword>
<dbReference type="InterPro" id="IPR002477">
    <property type="entry name" value="Peptidoglycan-bd-like"/>
</dbReference>
<keyword evidence="3" id="KW-0808">Transferase</keyword>
<dbReference type="Pfam" id="PF20142">
    <property type="entry name" value="Scaffold"/>
    <property type="match status" value="1"/>
</dbReference>
<keyword evidence="4 7" id="KW-0133">Cell shape</keyword>
<dbReference type="GO" id="GO:0016740">
    <property type="term" value="F:transferase activity"/>
    <property type="evidence" value="ECO:0007669"/>
    <property type="project" value="UniProtKB-KW"/>
</dbReference>
<sequence>MIKKSTANVVAFLLISTASAFSHAENTTEAIEDLDSSLSMMTLTHTLTLPFDHPLYSIYSEVGFEYLWASKDKLLQLVHQLEALQFDGLDPRHYDIEELYWRINNTENFQHIDTELEVLATTSMLNALSHLMYGKLKADEIEPMWRYERQRPLDQRHEALLIKHQSNISTAFDQARPDFPPYQQLRSAYQTLLAELKLHEWPFISEDRPSIRQGDRDPRVVLIRERLLPSIDHPDPDFYDEALAEAVIEFQKSFLLTTDGIVGPATLRAMNMSPADKLNQIQVNLERMRWLANEMEEEMVLVDIAGAKLVYYENAQPVWETRTQVGRPARPTPLMKSRITHFTFNPTWTIPPTILRQDKLPEIRRDISYLQRNNIRVLDYSGAELQADEIDWSNPGGIMLRQDSGPANALGQVVIRFPNSEAIYLHDTPSKRLFERDQRAFSSGCIRVENALDLVSILMEATQTPEAQQIDSLLNSRQTRNVSLRSSIPVLLAYWTAEADDKGHIIFRPDIYNHDKRVLTALNAH</sequence>
<dbReference type="PANTHER" id="PTHR41533">
    <property type="entry name" value="L,D-TRANSPEPTIDASE HI_1667-RELATED"/>
    <property type="match status" value="1"/>
</dbReference>
<gene>
    <name evidence="10" type="ORF">DN062_03355</name>
</gene>
<evidence type="ECO:0000256" key="4">
    <source>
        <dbReference type="ARBA" id="ARBA00022960"/>
    </source>
</evidence>
<evidence type="ECO:0000256" key="3">
    <source>
        <dbReference type="ARBA" id="ARBA00022679"/>
    </source>
</evidence>
<name>A0A364NQC4_9GAMM</name>
<dbReference type="Gene3D" id="1.10.101.10">
    <property type="entry name" value="PGBD-like superfamily/PGBD"/>
    <property type="match status" value="1"/>
</dbReference>
<dbReference type="SUPFAM" id="SSF141523">
    <property type="entry name" value="L,D-transpeptidase catalytic domain-like"/>
    <property type="match status" value="1"/>
</dbReference>
<evidence type="ECO:0000256" key="6">
    <source>
        <dbReference type="ARBA" id="ARBA00023316"/>
    </source>
</evidence>
<dbReference type="GO" id="GO:0009252">
    <property type="term" value="P:peptidoglycan biosynthetic process"/>
    <property type="evidence" value="ECO:0007669"/>
    <property type="project" value="UniProtKB-UniPathway"/>
</dbReference>
<evidence type="ECO:0000256" key="2">
    <source>
        <dbReference type="ARBA" id="ARBA00005992"/>
    </source>
</evidence>
<evidence type="ECO:0000256" key="8">
    <source>
        <dbReference type="SAM" id="SignalP"/>
    </source>
</evidence>
<evidence type="ECO:0000313" key="10">
    <source>
        <dbReference type="EMBL" id="RAU19308.1"/>
    </source>
</evidence>
<evidence type="ECO:0000313" key="11">
    <source>
        <dbReference type="Proteomes" id="UP000250744"/>
    </source>
</evidence>
<evidence type="ECO:0000256" key="1">
    <source>
        <dbReference type="ARBA" id="ARBA00004752"/>
    </source>
</evidence>
<feature type="chain" id="PRO_5016670932" evidence="8">
    <location>
        <begin position="25"/>
        <end position="525"/>
    </location>
</feature>
<dbReference type="InterPro" id="IPR036366">
    <property type="entry name" value="PGBDSf"/>
</dbReference>
<dbReference type="GO" id="GO:0071555">
    <property type="term" value="P:cell wall organization"/>
    <property type="evidence" value="ECO:0007669"/>
    <property type="project" value="UniProtKB-UniRule"/>
</dbReference>
<dbReference type="UniPathway" id="UPA00219"/>
<accession>A0A364NQC4</accession>
<dbReference type="OrthoDB" id="9778545at2"/>
<feature type="domain" description="L,D-TPase catalytic" evidence="9">
    <location>
        <begin position="298"/>
        <end position="473"/>
    </location>
</feature>
<dbReference type="PROSITE" id="PS52029">
    <property type="entry name" value="LD_TPASE"/>
    <property type="match status" value="1"/>
</dbReference>
<keyword evidence="6 7" id="KW-0961">Cell wall biogenesis/degradation</keyword>
<comment type="pathway">
    <text evidence="1 7">Cell wall biogenesis; peptidoglycan biosynthesis.</text>
</comment>
<dbReference type="GO" id="GO:0004180">
    <property type="term" value="F:carboxypeptidase activity"/>
    <property type="evidence" value="ECO:0007669"/>
    <property type="project" value="UniProtKB-ARBA"/>
</dbReference>
<dbReference type="Proteomes" id="UP000250744">
    <property type="component" value="Unassembled WGS sequence"/>
</dbReference>
<dbReference type="EMBL" id="QKRX01000002">
    <property type="protein sequence ID" value="RAU19308.1"/>
    <property type="molecule type" value="Genomic_DNA"/>
</dbReference>
<dbReference type="RefSeq" id="WP_112157512.1">
    <property type="nucleotide sequence ID" value="NZ_QKRX01000002.1"/>
</dbReference>
<feature type="active site" description="Proton donor/acceptor" evidence="7">
    <location>
        <position position="426"/>
    </location>
</feature>
<dbReference type="Pfam" id="PF03734">
    <property type="entry name" value="YkuD"/>
    <property type="match status" value="1"/>
</dbReference>
<dbReference type="PANTHER" id="PTHR41533:SF1">
    <property type="entry name" value="L,D-TRANSPEPTIDASE YCBB-RELATED"/>
    <property type="match status" value="1"/>
</dbReference>
<evidence type="ECO:0000256" key="5">
    <source>
        <dbReference type="ARBA" id="ARBA00022984"/>
    </source>
</evidence>
<evidence type="ECO:0000256" key="7">
    <source>
        <dbReference type="PROSITE-ProRule" id="PRU01373"/>
    </source>
</evidence>
<keyword evidence="11" id="KW-1185">Reference proteome</keyword>
<dbReference type="InterPro" id="IPR052905">
    <property type="entry name" value="LD-transpeptidase_YkuD-like"/>
</dbReference>
<dbReference type="Gene3D" id="2.40.440.10">
    <property type="entry name" value="L,D-transpeptidase catalytic domain-like"/>
    <property type="match status" value="1"/>
</dbReference>
<dbReference type="SUPFAM" id="SSF47090">
    <property type="entry name" value="PGBD-like"/>
    <property type="match status" value="1"/>
</dbReference>
<feature type="signal peptide" evidence="8">
    <location>
        <begin position="1"/>
        <end position="24"/>
    </location>
</feature>
<dbReference type="CDD" id="cd16913">
    <property type="entry name" value="YkuD_like"/>
    <property type="match status" value="1"/>
</dbReference>
<evidence type="ECO:0000259" key="9">
    <source>
        <dbReference type="PROSITE" id="PS52029"/>
    </source>
</evidence>
<dbReference type="InterPro" id="IPR005490">
    <property type="entry name" value="LD_TPept_cat_dom"/>
</dbReference>
<dbReference type="InterPro" id="IPR045380">
    <property type="entry name" value="LD_TPept_scaffold_dom"/>
</dbReference>
<dbReference type="InterPro" id="IPR038063">
    <property type="entry name" value="Transpep_catalytic_dom"/>
</dbReference>
<feature type="active site" description="Nucleophile" evidence="7">
    <location>
        <position position="445"/>
    </location>
</feature>
<dbReference type="InterPro" id="IPR036365">
    <property type="entry name" value="PGBD-like_sf"/>
</dbReference>
<proteinExistence type="inferred from homology"/>
<dbReference type="Pfam" id="PF01471">
    <property type="entry name" value="PG_binding_1"/>
    <property type="match status" value="1"/>
</dbReference>
<dbReference type="AlphaFoldDB" id="A0A364NQC4"/>
<organism evidence="10 11">
    <name type="scientific">Nitrincola tibetensis</name>
    <dbReference type="NCBI Taxonomy" id="2219697"/>
    <lineage>
        <taxon>Bacteria</taxon>
        <taxon>Pseudomonadati</taxon>
        <taxon>Pseudomonadota</taxon>
        <taxon>Gammaproteobacteria</taxon>
        <taxon>Oceanospirillales</taxon>
        <taxon>Oceanospirillaceae</taxon>
        <taxon>Nitrincola</taxon>
    </lineage>
</organism>
<keyword evidence="5 7" id="KW-0573">Peptidoglycan synthesis</keyword>
<reference evidence="10 11" key="1">
    <citation type="submission" date="2018-06" db="EMBL/GenBank/DDBJ databases">
        <title>Nitrincola tibetense sp. nov., isolated from Lake XuguoCo on Tibetan Plateau.</title>
        <authorList>
            <person name="Xing P."/>
        </authorList>
    </citation>
    <scope>NUCLEOTIDE SEQUENCE [LARGE SCALE GENOMIC DNA]</scope>
    <source>
        <strain evidence="11">xg18</strain>
    </source>
</reference>
<dbReference type="GO" id="GO:0008360">
    <property type="term" value="P:regulation of cell shape"/>
    <property type="evidence" value="ECO:0007669"/>
    <property type="project" value="UniProtKB-UniRule"/>
</dbReference>
<comment type="caution">
    <text evidence="10">The sequence shown here is derived from an EMBL/GenBank/DDBJ whole genome shotgun (WGS) entry which is preliminary data.</text>
</comment>
<protein>
    <submittedName>
        <fullName evidence="10">Murein L,D-transpeptidase</fullName>
    </submittedName>
</protein>